<proteinExistence type="predicted"/>
<keyword evidence="1" id="KW-0175">Coiled coil</keyword>
<dbReference type="Proteomes" id="UP001219525">
    <property type="component" value="Unassembled WGS sequence"/>
</dbReference>
<dbReference type="AlphaFoldDB" id="A0AAD6VLB8"/>
<gene>
    <name evidence="2" type="ORF">GGX14DRAFT_358857</name>
</gene>
<keyword evidence="3" id="KW-1185">Reference proteome</keyword>
<feature type="coiled-coil region" evidence="1">
    <location>
        <begin position="203"/>
        <end position="237"/>
    </location>
</feature>
<sequence length="238" mass="26882">MRRAQSVRNYGRPSIAVLADDLGVLQEGNESNEDALRRQLLEKDRENDRLKTQVESLQAQLAQRPSLEVVQALEREYKSLELLLAGTQRENERSMSEIERGKAREKLLEGELSKLAGENWQSALDIAPAGGSTMNGRSVFHQRSNTLSSHPSPILSHAQAQNTTVASPVGEPSNPAQRQLRIDQQQATLAHIEQVRMLIMGMEERLQAREDKLVKSVERAENEGRRFEELRREIANRS</sequence>
<feature type="coiled-coil region" evidence="1">
    <location>
        <begin position="33"/>
        <end position="90"/>
    </location>
</feature>
<accession>A0AAD6VLB8</accession>
<comment type="caution">
    <text evidence="2">The sequence shown here is derived from an EMBL/GenBank/DDBJ whole genome shotgun (WGS) entry which is preliminary data.</text>
</comment>
<name>A0AAD6VLB8_9AGAR</name>
<dbReference type="EMBL" id="JARJCW010000015">
    <property type="protein sequence ID" value="KAJ7216367.1"/>
    <property type="molecule type" value="Genomic_DNA"/>
</dbReference>
<reference evidence="2" key="1">
    <citation type="submission" date="2023-03" db="EMBL/GenBank/DDBJ databases">
        <title>Massive genome expansion in bonnet fungi (Mycena s.s.) driven by repeated elements and novel gene families across ecological guilds.</title>
        <authorList>
            <consortium name="Lawrence Berkeley National Laboratory"/>
            <person name="Harder C.B."/>
            <person name="Miyauchi S."/>
            <person name="Viragh M."/>
            <person name="Kuo A."/>
            <person name="Thoen E."/>
            <person name="Andreopoulos B."/>
            <person name="Lu D."/>
            <person name="Skrede I."/>
            <person name="Drula E."/>
            <person name="Henrissat B."/>
            <person name="Morin E."/>
            <person name="Kohler A."/>
            <person name="Barry K."/>
            <person name="LaButti K."/>
            <person name="Morin E."/>
            <person name="Salamov A."/>
            <person name="Lipzen A."/>
            <person name="Mereny Z."/>
            <person name="Hegedus B."/>
            <person name="Baldrian P."/>
            <person name="Stursova M."/>
            <person name="Weitz H."/>
            <person name="Taylor A."/>
            <person name="Grigoriev I.V."/>
            <person name="Nagy L.G."/>
            <person name="Martin F."/>
            <person name="Kauserud H."/>
        </authorList>
    </citation>
    <scope>NUCLEOTIDE SEQUENCE</scope>
    <source>
        <strain evidence="2">9144</strain>
    </source>
</reference>
<evidence type="ECO:0000313" key="3">
    <source>
        <dbReference type="Proteomes" id="UP001219525"/>
    </source>
</evidence>
<organism evidence="2 3">
    <name type="scientific">Mycena pura</name>
    <dbReference type="NCBI Taxonomy" id="153505"/>
    <lineage>
        <taxon>Eukaryota</taxon>
        <taxon>Fungi</taxon>
        <taxon>Dikarya</taxon>
        <taxon>Basidiomycota</taxon>
        <taxon>Agaricomycotina</taxon>
        <taxon>Agaricomycetes</taxon>
        <taxon>Agaricomycetidae</taxon>
        <taxon>Agaricales</taxon>
        <taxon>Marasmiineae</taxon>
        <taxon>Mycenaceae</taxon>
        <taxon>Mycena</taxon>
    </lineage>
</organism>
<evidence type="ECO:0000256" key="1">
    <source>
        <dbReference type="SAM" id="Coils"/>
    </source>
</evidence>
<evidence type="ECO:0000313" key="2">
    <source>
        <dbReference type="EMBL" id="KAJ7216367.1"/>
    </source>
</evidence>
<protein>
    <submittedName>
        <fullName evidence="2">Uncharacterized protein</fullName>
    </submittedName>
</protein>